<keyword evidence="2" id="KW-0964">Secreted</keyword>
<evidence type="ECO:0000256" key="7">
    <source>
        <dbReference type="SAM" id="Phobius"/>
    </source>
</evidence>
<evidence type="ECO:0000256" key="5">
    <source>
        <dbReference type="ARBA" id="ARBA00023088"/>
    </source>
</evidence>
<keyword evidence="7" id="KW-1133">Transmembrane helix</keyword>
<protein>
    <submittedName>
        <fullName evidence="9">MucBP domain-containing protein</fullName>
    </submittedName>
</protein>
<dbReference type="AlphaFoldDB" id="A0AAP4DV54"/>
<proteinExistence type="predicted"/>
<comment type="caution">
    <text evidence="9">The sequence shown here is derived from an EMBL/GenBank/DDBJ whole genome shotgun (WGS) entry which is preliminary data.</text>
</comment>
<feature type="non-terminal residue" evidence="9">
    <location>
        <position position="1"/>
    </location>
</feature>
<accession>A0AAP4DV54</accession>
<feature type="domain" description="Gram-positive cocci surface proteins LPxTG" evidence="8">
    <location>
        <begin position="97"/>
        <end position="133"/>
    </location>
</feature>
<evidence type="ECO:0000256" key="3">
    <source>
        <dbReference type="ARBA" id="ARBA00022729"/>
    </source>
</evidence>
<feature type="compositionally biased region" description="Low complexity" evidence="6">
    <location>
        <begin position="72"/>
        <end position="96"/>
    </location>
</feature>
<keyword evidence="7" id="KW-0812">Transmembrane</keyword>
<evidence type="ECO:0000256" key="4">
    <source>
        <dbReference type="ARBA" id="ARBA00022737"/>
    </source>
</evidence>
<evidence type="ECO:0000256" key="1">
    <source>
        <dbReference type="ARBA" id="ARBA00022512"/>
    </source>
</evidence>
<name>A0AAP4DV54_9LACT</name>
<feature type="transmembrane region" description="Helical" evidence="7">
    <location>
        <begin position="106"/>
        <end position="127"/>
    </location>
</feature>
<dbReference type="InterPro" id="IPR019931">
    <property type="entry name" value="LPXTG_anchor"/>
</dbReference>
<reference evidence="9" key="2">
    <citation type="journal article" date="2023" name="Food Microbiol.">
        <title>Evaluation of the fermentation potential of lactic acid bacteria isolated from herbs, fruits and vegetables as starter cultures in nut-based milk alternatives.</title>
        <authorList>
            <person name="Huang W."/>
            <person name="Dong A."/>
            <person name="Pham H.T."/>
            <person name="Zhou C."/>
            <person name="Huo Z."/>
            <person name="Watjen A.P."/>
            <person name="Prakash S."/>
            <person name="Bang-Berthelsen C.H."/>
            <person name="Turner M.S."/>
        </authorList>
    </citation>
    <scope>NUCLEOTIDE SEQUENCE</scope>
    <source>
        <strain evidence="9">54</strain>
    </source>
</reference>
<evidence type="ECO:0000256" key="2">
    <source>
        <dbReference type="ARBA" id="ARBA00022525"/>
    </source>
</evidence>
<dbReference type="RefSeq" id="WP_278228580.1">
    <property type="nucleotide sequence ID" value="NZ_JAOWLV010000018.1"/>
</dbReference>
<dbReference type="Pfam" id="PF06458">
    <property type="entry name" value="MucBP"/>
    <property type="match status" value="1"/>
</dbReference>
<evidence type="ECO:0000256" key="6">
    <source>
        <dbReference type="SAM" id="MobiDB-lite"/>
    </source>
</evidence>
<keyword evidence="3" id="KW-0732">Signal</keyword>
<keyword evidence="5" id="KW-0572">Peptidoglycan-anchor</keyword>
<keyword evidence="4" id="KW-0677">Repeat</keyword>
<keyword evidence="7" id="KW-0472">Membrane</keyword>
<dbReference type="PROSITE" id="PS50847">
    <property type="entry name" value="GRAM_POS_ANCHORING"/>
    <property type="match status" value="1"/>
</dbReference>
<dbReference type="NCBIfam" id="TIGR01167">
    <property type="entry name" value="LPXTG_anchor"/>
    <property type="match status" value="1"/>
</dbReference>
<dbReference type="Proteomes" id="UP001152598">
    <property type="component" value="Unassembled WGS sequence"/>
</dbReference>
<dbReference type="Gene3D" id="3.10.20.320">
    <property type="entry name" value="Putative peptidoglycan bound protein (lpxtg motif)"/>
    <property type="match status" value="1"/>
</dbReference>
<organism evidence="9 10">
    <name type="scientific">Lactococcus lactis</name>
    <dbReference type="NCBI Taxonomy" id="1358"/>
    <lineage>
        <taxon>Bacteria</taxon>
        <taxon>Bacillati</taxon>
        <taxon>Bacillota</taxon>
        <taxon>Bacilli</taxon>
        <taxon>Lactobacillales</taxon>
        <taxon>Streptococcaceae</taxon>
        <taxon>Lactococcus</taxon>
    </lineage>
</organism>
<keyword evidence="1" id="KW-0134">Cell wall</keyword>
<sequence>VAGGDVTAKYVDTDGNKISDDVIKSGNVGDSYTTDQKTIAGYTFKEVQGSATGTFTDQAQTVTYIYTKNNIPVNSISPQSSSNSTSRMNNTTTSNSLPRTGEQQGITVLMFILGISLIGVSLILAFFKNVKNN</sequence>
<evidence type="ECO:0000259" key="8">
    <source>
        <dbReference type="PROSITE" id="PS50847"/>
    </source>
</evidence>
<gene>
    <name evidence="9" type="ORF">OGZ50_12995</name>
</gene>
<feature type="region of interest" description="Disordered" evidence="6">
    <location>
        <begin position="72"/>
        <end position="99"/>
    </location>
</feature>
<dbReference type="EMBL" id="JAOWLV010000018">
    <property type="protein sequence ID" value="MDG4977643.1"/>
    <property type="molecule type" value="Genomic_DNA"/>
</dbReference>
<reference evidence="9" key="1">
    <citation type="submission" date="2022-10" db="EMBL/GenBank/DDBJ databases">
        <authorList>
            <person name="Turner M.S."/>
            <person name="Huang W."/>
        </authorList>
    </citation>
    <scope>NUCLEOTIDE SEQUENCE</scope>
    <source>
        <strain evidence="9">54</strain>
    </source>
</reference>
<dbReference type="InterPro" id="IPR009459">
    <property type="entry name" value="MucBP_dom"/>
</dbReference>
<evidence type="ECO:0000313" key="9">
    <source>
        <dbReference type="EMBL" id="MDG4977643.1"/>
    </source>
</evidence>
<evidence type="ECO:0000313" key="10">
    <source>
        <dbReference type="Proteomes" id="UP001152598"/>
    </source>
</evidence>